<evidence type="ECO:0000313" key="2">
    <source>
        <dbReference type="EMBL" id="KZP00462.1"/>
    </source>
</evidence>
<sequence length="210" mass="21362">MSSSDSGPRESASLADHPYEPPANLTDSIKSGFNQASSAATNFFSGATGSHQPSHTEGKTDSALGSVKESVGNAFGDSSLAGAGQGQHLAGQTQEEAATLTGYVKDHLSGASSYLSSAAHSAFEGSGNYLSSQPNTVDAGIDKAFGDVRARAGAALGSESTEGAGEAQYARGQAQDLRARVRENLASTADQMQGRDPALPGGKPDPWRAE</sequence>
<protein>
    <recommendedName>
        <fullName evidence="4">CsbD-like domain-containing protein</fullName>
    </recommendedName>
</protein>
<proteinExistence type="predicted"/>
<dbReference type="InterPro" id="IPR036629">
    <property type="entry name" value="YjbJ_sf"/>
</dbReference>
<evidence type="ECO:0008006" key="4">
    <source>
        <dbReference type="Google" id="ProtNLM"/>
    </source>
</evidence>
<organism evidence="2 3">
    <name type="scientific">Calocera viscosa (strain TUFC12733)</name>
    <dbReference type="NCBI Taxonomy" id="1330018"/>
    <lineage>
        <taxon>Eukaryota</taxon>
        <taxon>Fungi</taxon>
        <taxon>Dikarya</taxon>
        <taxon>Basidiomycota</taxon>
        <taxon>Agaricomycotina</taxon>
        <taxon>Dacrymycetes</taxon>
        <taxon>Dacrymycetales</taxon>
        <taxon>Dacrymycetaceae</taxon>
        <taxon>Calocera</taxon>
    </lineage>
</organism>
<dbReference type="PANTHER" id="PTHR40460">
    <property type="entry name" value="CHROMOSOME 1, WHOLE GENOME SHOTGUN SEQUENCE"/>
    <property type="match status" value="1"/>
</dbReference>
<evidence type="ECO:0000313" key="3">
    <source>
        <dbReference type="Proteomes" id="UP000076738"/>
    </source>
</evidence>
<dbReference type="PANTHER" id="PTHR40460:SF1">
    <property type="entry name" value="CSBD-LIKE DOMAIN-CONTAINING PROTEIN"/>
    <property type="match status" value="1"/>
</dbReference>
<name>A0A167R1P1_CALVF</name>
<feature type="region of interest" description="Disordered" evidence="1">
    <location>
        <begin position="1"/>
        <end position="95"/>
    </location>
</feature>
<feature type="region of interest" description="Disordered" evidence="1">
    <location>
        <begin position="156"/>
        <end position="210"/>
    </location>
</feature>
<accession>A0A167R1P1</accession>
<reference evidence="2 3" key="1">
    <citation type="journal article" date="2016" name="Mol. Biol. Evol.">
        <title>Comparative Genomics of Early-Diverging Mushroom-Forming Fungi Provides Insights into the Origins of Lignocellulose Decay Capabilities.</title>
        <authorList>
            <person name="Nagy L.G."/>
            <person name="Riley R."/>
            <person name="Tritt A."/>
            <person name="Adam C."/>
            <person name="Daum C."/>
            <person name="Floudas D."/>
            <person name="Sun H."/>
            <person name="Yadav J.S."/>
            <person name="Pangilinan J."/>
            <person name="Larsson K.H."/>
            <person name="Matsuura K."/>
            <person name="Barry K."/>
            <person name="Labutti K."/>
            <person name="Kuo R."/>
            <person name="Ohm R.A."/>
            <person name="Bhattacharya S.S."/>
            <person name="Shirouzu T."/>
            <person name="Yoshinaga Y."/>
            <person name="Martin F.M."/>
            <person name="Grigoriev I.V."/>
            <person name="Hibbett D.S."/>
        </authorList>
    </citation>
    <scope>NUCLEOTIDE SEQUENCE [LARGE SCALE GENOMIC DNA]</scope>
    <source>
        <strain evidence="2 3">TUFC12733</strain>
    </source>
</reference>
<dbReference type="Proteomes" id="UP000076738">
    <property type="component" value="Unassembled WGS sequence"/>
</dbReference>
<feature type="compositionally biased region" description="Polar residues" evidence="1">
    <location>
        <begin position="25"/>
        <end position="53"/>
    </location>
</feature>
<keyword evidence="3" id="KW-1185">Reference proteome</keyword>
<dbReference type="OrthoDB" id="10380657at2759"/>
<evidence type="ECO:0000256" key="1">
    <source>
        <dbReference type="SAM" id="MobiDB-lite"/>
    </source>
</evidence>
<dbReference type="SUPFAM" id="SSF69047">
    <property type="entry name" value="Hypothetical protein YjbJ"/>
    <property type="match status" value="1"/>
</dbReference>
<gene>
    <name evidence="2" type="ORF">CALVIDRAFT_552740</name>
</gene>
<dbReference type="AlphaFoldDB" id="A0A167R1P1"/>
<dbReference type="EMBL" id="KV417269">
    <property type="protein sequence ID" value="KZP00462.1"/>
    <property type="molecule type" value="Genomic_DNA"/>
</dbReference>